<dbReference type="AlphaFoldDB" id="A0A1I2II79"/>
<keyword evidence="2" id="KW-1185">Reference proteome</keyword>
<evidence type="ECO:0000313" key="1">
    <source>
        <dbReference type="EMBL" id="SFF41363.1"/>
    </source>
</evidence>
<gene>
    <name evidence="1" type="ORF">SAMN02745121_08709</name>
</gene>
<dbReference type="EMBL" id="FOMX01000066">
    <property type="protein sequence ID" value="SFF41363.1"/>
    <property type="molecule type" value="Genomic_DNA"/>
</dbReference>
<accession>A0A1I2II79</accession>
<name>A0A1I2II79_9BACT</name>
<proteinExistence type="predicted"/>
<dbReference type="RefSeq" id="WP_096325659.1">
    <property type="nucleotide sequence ID" value="NZ_FOMX01000066.1"/>
</dbReference>
<organism evidence="1 2">
    <name type="scientific">Nannocystis exedens</name>
    <dbReference type="NCBI Taxonomy" id="54"/>
    <lineage>
        <taxon>Bacteria</taxon>
        <taxon>Pseudomonadati</taxon>
        <taxon>Myxococcota</taxon>
        <taxon>Polyangia</taxon>
        <taxon>Nannocystales</taxon>
        <taxon>Nannocystaceae</taxon>
        <taxon>Nannocystis</taxon>
    </lineage>
</organism>
<dbReference type="OrthoDB" id="5888723at2"/>
<reference evidence="2" key="1">
    <citation type="submission" date="2016-10" db="EMBL/GenBank/DDBJ databases">
        <authorList>
            <person name="Varghese N."/>
            <person name="Submissions S."/>
        </authorList>
    </citation>
    <scope>NUCLEOTIDE SEQUENCE [LARGE SCALE GENOMIC DNA]</scope>
    <source>
        <strain evidence="2">ATCC 25963</strain>
    </source>
</reference>
<dbReference type="Pfam" id="PF16683">
    <property type="entry name" value="TGase_elicitor"/>
    <property type="match status" value="1"/>
</dbReference>
<dbReference type="Proteomes" id="UP000199400">
    <property type="component" value="Unassembled WGS sequence"/>
</dbReference>
<dbReference type="GO" id="GO:0016755">
    <property type="term" value="F:aminoacyltransferase activity"/>
    <property type="evidence" value="ECO:0007669"/>
    <property type="project" value="InterPro"/>
</dbReference>
<protein>
    <submittedName>
        <fullName evidence="1">Transglutaminase elicitor</fullName>
    </submittedName>
</protein>
<dbReference type="InterPro" id="IPR032048">
    <property type="entry name" value="TGase_elicitor"/>
</dbReference>
<sequence length="419" mass="46678">MSFTIPSSSSASRLAGRLTFRAALALGMLCSGLSACDEPLDETDELAADEEDEPALTEEQEEALLYREGWTKADDPRLLSKDFNYELDDLPREGWAERAPWPGYYWPTYNDSINYRWAGSKIRSPAEKYGAAFGRAGVGAVISSRFGIGSIEGTKSCRYDSDCANVKGRVCGRRRGESRGRCIETWMGLCHAWAPAAIMEREPEHGVTYNGVHFEISDLKALISLTYTEGLSVRFMSLRCNTKGSIKSQACQDTNAGSFHVALTNMLGIQGDSFVFDRTYDREVWNHPVVGYKVTRDEQVSAATANDMLGRGGSEYRFNPNAAELRRVRTEVYWINEAGPGYNQQLVENIATFTFTERYDYILELDGVGRIIGGEWVGGSKRRHPDFVWRPMTKKDTTVAGVVSYSEVEQLMQLAGGGR</sequence>
<evidence type="ECO:0000313" key="2">
    <source>
        <dbReference type="Proteomes" id="UP000199400"/>
    </source>
</evidence>
<dbReference type="Gene3D" id="3.30.40.240">
    <property type="entry name" value="Transglutaminase elicitor, body domain"/>
    <property type="match status" value="1"/>
</dbReference>